<evidence type="ECO:0000313" key="2">
    <source>
        <dbReference type="EMBL" id="MDP9861375.1"/>
    </source>
</evidence>
<feature type="transmembrane region" description="Helical" evidence="1">
    <location>
        <begin position="180"/>
        <end position="207"/>
    </location>
</feature>
<keyword evidence="1" id="KW-0472">Membrane</keyword>
<dbReference type="Proteomes" id="UP001230426">
    <property type="component" value="Unassembled WGS sequence"/>
</dbReference>
<proteinExistence type="predicted"/>
<feature type="transmembrane region" description="Helical" evidence="1">
    <location>
        <begin position="391"/>
        <end position="410"/>
    </location>
</feature>
<dbReference type="RefSeq" id="WP_306857136.1">
    <property type="nucleotide sequence ID" value="NZ_JAUSRB010000001.1"/>
</dbReference>
<protein>
    <submittedName>
        <fullName evidence="2">Uncharacterized protein</fullName>
    </submittedName>
</protein>
<keyword evidence="1" id="KW-1133">Transmembrane helix</keyword>
<keyword evidence="3" id="KW-1185">Reference proteome</keyword>
<keyword evidence="1" id="KW-0812">Transmembrane</keyword>
<feature type="transmembrane region" description="Helical" evidence="1">
    <location>
        <begin position="266"/>
        <end position="284"/>
    </location>
</feature>
<evidence type="ECO:0000256" key="1">
    <source>
        <dbReference type="SAM" id="Phobius"/>
    </source>
</evidence>
<dbReference type="EMBL" id="JAUSRB010000001">
    <property type="protein sequence ID" value="MDP9861375.1"/>
    <property type="molecule type" value="Genomic_DNA"/>
</dbReference>
<feature type="transmembrane region" description="Helical" evidence="1">
    <location>
        <begin position="235"/>
        <end position="254"/>
    </location>
</feature>
<sequence>MTSLPGGRRVIAGVFGHTAPPAVLSGTVAGIGVATRLGAVVSPATARDAVRALPTQGAGLIVVAPVGRDDVDLVRTAAAGRRCPVFARTTDPAVAVALTAHVDAVLTDDTDVVEMTAPAVADALTALRDDTKAVVATPATLVEAGPGWFQRVAEAATPTYPMPALWSVGRDPRRWPAWWWGLWVGIGMICAGLGAAAITLGPVLLWYDRDFLGLDLHQIHSTNHNLVHFLQHDRITMAGTMVATGILYTGLAVGGIRRGWPWARNAFLISGAIAFLTLFYFLGFGFVEPLHIAVTVVLVPMFVLATFRAPARPQWTSMAEGPPSRWRRALLGQLLMIITGVGLLAGGAAVSVVGLTRVFVPSDLTFLGATPGDLRAVSSRLLPFIAHDRSGFGGALMAAAVAITLLSAWGWRRGEAWVWRSLASAAVAGFMPPVVVHWKVGYTDFWHLAPVYCGIGLTAAALVLAYPYLCTPPPPRSPAGPG</sequence>
<evidence type="ECO:0000313" key="3">
    <source>
        <dbReference type="Proteomes" id="UP001230426"/>
    </source>
</evidence>
<name>A0ABT9QWM2_9ACTN</name>
<feature type="transmembrane region" description="Helical" evidence="1">
    <location>
        <begin position="290"/>
        <end position="309"/>
    </location>
</feature>
<gene>
    <name evidence="2" type="ORF">J2S55_000634</name>
</gene>
<feature type="transmembrane region" description="Helical" evidence="1">
    <location>
        <begin position="448"/>
        <end position="469"/>
    </location>
</feature>
<feature type="transmembrane region" description="Helical" evidence="1">
    <location>
        <begin position="330"/>
        <end position="355"/>
    </location>
</feature>
<organism evidence="2 3">
    <name type="scientific">Streptosporangium brasiliense</name>
    <dbReference type="NCBI Taxonomy" id="47480"/>
    <lineage>
        <taxon>Bacteria</taxon>
        <taxon>Bacillati</taxon>
        <taxon>Actinomycetota</taxon>
        <taxon>Actinomycetes</taxon>
        <taxon>Streptosporangiales</taxon>
        <taxon>Streptosporangiaceae</taxon>
        <taxon>Streptosporangium</taxon>
    </lineage>
</organism>
<feature type="transmembrane region" description="Helical" evidence="1">
    <location>
        <begin position="417"/>
        <end position="436"/>
    </location>
</feature>
<accession>A0ABT9QWM2</accession>
<comment type="caution">
    <text evidence="2">The sequence shown here is derived from an EMBL/GenBank/DDBJ whole genome shotgun (WGS) entry which is preliminary data.</text>
</comment>
<reference evidence="2 3" key="1">
    <citation type="submission" date="2023-07" db="EMBL/GenBank/DDBJ databases">
        <title>Sequencing the genomes of 1000 actinobacteria strains.</title>
        <authorList>
            <person name="Klenk H.-P."/>
        </authorList>
    </citation>
    <scope>NUCLEOTIDE SEQUENCE [LARGE SCALE GENOMIC DNA]</scope>
    <source>
        <strain evidence="2 3">DSM 44109</strain>
    </source>
</reference>